<feature type="region of interest" description="Disordered" evidence="1">
    <location>
        <begin position="81"/>
        <end position="102"/>
    </location>
</feature>
<keyword evidence="3" id="KW-1185">Reference proteome</keyword>
<gene>
    <name evidence="2" type="ORF">BI198_14495</name>
</gene>
<proteinExistence type="predicted"/>
<dbReference type="InterPro" id="IPR009912">
    <property type="entry name" value="DUF1451"/>
</dbReference>
<dbReference type="OrthoDB" id="3174978at2"/>
<evidence type="ECO:0000313" key="2">
    <source>
        <dbReference type="EMBL" id="OEY70637.1"/>
    </source>
</evidence>
<evidence type="ECO:0000256" key="1">
    <source>
        <dbReference type="SAM" id="MobiDB-lite"/>
    </source>
</evidence>
<reference evidence="3" key="1">
    <citation type="submission" date="2016-09" db="EMBL/GenBank/DDBJ databases">
        <authorList>
            <person name="Wan X."/>
            <person name="Hou S."/>
        </authorList>
    </citation>
    <scope>NUCLEOTIDE SEQUENCE [LARGE SCALE GENOMIC DNA]</scope>
    <source>
        <strain evidence="3">KH87</strain>
    </source>
</reference>
<feature type="compositionally biased region" description="Low complexity" evidence="1">
    <location>
        <begin position="81"/>
        <end position="97"/>
    </location>
</feature>
<protein>
    <recommendedName>
        <fullName evidence="4">Zinc ribbon-containing protein</fullName>
    </recommendedName>
</protein>
<organism evidence="2 3">
    <name type="scientific">Rheinheimera salexigens</name>
    <dbReference type="NCBI Taxonomy" id="1628148"/>
    <lineage>
        <taxon>Bacteria</taxon>
        <taxon>Pseudomonadati</taxon>
        <taxon>Pseudomonadota</taxon>
        <taxon>Gammaproteobacteria</taxon>
        <taxon>Chromatiales</taxon>
        <taxon>Chromatiaceae</taxon>
        <taxon>Rheinheimera</taxon>
    </lineage>
</organism>
<dbReference type="RefSeq" id="WP_070050191.1">
    <property type="nucleotide sequence ID" value="NZ_CBCSDO010000002.1"/>
</dbReference>
<sequence length="184" mass="20956">MQSLKQKYQQWLTDFTATLQQAEEQQLENMIDVIEQLKAYLKAGRDLSAYETQLFVETLKRQWQENDQIDHQSETPLIENTPAASAATSSIPSTSNAETSTAPSLWPEALWQELSSITDKSQVEWQELAQDFKHNGVYYQGEIVGMARYRCSKCLQHIDYTHPAELLACSQCGGVQFHREGLPV</sequence>
<dbReference type="AlphaFoldDB" id="A0A1E7Q919"/>
<accession>A0A1E7Q919</accession>
<dbReference type="STRING" id="1628148.BI198_14495"/>
<dbReference type="Pfam" id="PF07295">
    <property type="entry name" value="DUF1451"/>
    <property type="match status" value="1"/>
</dbReference>
<name>A0A1E7Q919_9GAMM</name>
<dbReference type="Proteomes" id="UP000242258">
    <property type="component" value="Unassembled WGS sequence"/>
</dbReference>
<dbReference type="EMBL" id="MKEK01000001">
    <property type="protein sequence ID" value="OEY70637.1"/>
    <property type="molecule type" value="Genomic_DNA"/>
</dbReference>
<comment type="caution">
    <text evidence="2">The sequence shown here is derived from an EMBL/GenBank/DDBJ whole genome shotgun (WGS) entry which is preliminary data.</text>
</comment>
<evidence type="ECO:0000313" key="3">
    <source>
        <dbReference type="Proteomes" id="UP000242258"/>
    </source>
</evidence>
<evidence type="ECO:0008006" key="4">
    <source>
        <dbReference type="Google" id="ProtNLM"/>
    </source>
</evidence>